<sequence>MHIEILTEDSSGATLLEILVPMALGVQGEGHTWRIHSYRGVGRLPKGLTAAGDPSKRILLDQLPRILGGYGKTPGIDVVIVVVDTDVRDCKQMLAELTASAAASGRPDTIFRLAIEEVESWYLGDRAAVLEAYPRARKDVLDRYEQDSVCGTWELLADALHPGGATAVKTAGWPLPGQIKHEWAQAIGPKMDLHRNLSPSFNKLVEALSKLAAA</sequence>
<organism evidence="1 2">
    <name type="scientific">Brevundimonas mediterranea</name>
    <dbReference type="NCBI Taxonomy" id="74329"/>
    <lineage>
        <taxon>Bacteria</taxon>
        <taxon>Pseudomonadati</taxon>
        <taxon>Pseudomonadota</taxon>
        <taxon>Alphaproteobacteria</taxon>
        <taxon>Caulobacterales</taxon>
        <taxon>Caulobacteraceae</taxon>
        <taxon>Brevundimonas</taxon>
    </lineage>
</organism>
<dbReference type="Proteomes" id="UP000501325">
    <property type="component" value="Chromosome"/>
</dbReference>
<dbReference type="RefSeq" id="WP_083793321.1">
    <property type="nucleotide sequence ID" value="NZ_CP048751.1"/>
</dbReference>
<dbReference type="AlphaFoldDB" id="A0AB37E557"/>
<protein>
    <submittedName>
        <fullName evidence="1">DUF4276 family protein</fullName>
    </submittedName>
</protein>
<gene>
    <name evidence="1" type="ORF">GYM46_05395</name>
</gene>
<evidence type="ECO:0000313" key="1">
    <source>
        <dbReference type="EMBL" id="QIH72433.1"/>
    </source>
</evidence>
<dbReference type="EMBL" id="CP048751">
    <property type="protein sequence ID" value="QIH72433.1"/>
    <property type="molecule type" value="Genomic_DNA"/>
</dbReference>
<reference evidence="1 2" key="1">
    <citation type="submission" date="2020-01" db="EMBL/GenBank/DDBJ databases">
        <authorList>
            <person name="Wang S."/>
        </authorList>
    </citation>
    <scope>NUCLEOTIDE SEQUENCE [LARGE SCALE GENOMIC DNA]</scope>
    <source>
        <strain evidence="1 2">D151-2-6</strain>
    </source>
</reference>
<dbReference type="KEGG" id="bmed:GYM46_05395"/>
<proteinExistence type="predicted"/>
<evidence type="ECO:0000313" key="2">
    <source>
        <dbReference type="Proteomes" id="UP000501325"/>
    </source>
</evidence>
<accession>A0AB37E557</accession>
<name>A0AB37E557_9CAUL</name>